<feature type="domain" description="UvrD-like helicase C-terminal" evidence="13">
    <location>
        <begin position="323"/>
        <end position="596"/>
    </location>
</feature>
<dbReference type="Gene3D" id="1.10.486.10">
    <property type="entry name" value="PCRA, domain 4"/>
    <property type="match status" value="1"/>
</dbReference>
<evidence type="ECO:0000256" key="10">
    <source>
        <dbReference type="ARBA" id="ARBA00048988"/>
    </source>
</evidence>
<keyword evidence="6" id="KW-0238">DNA-binding</keyword>
<proteinExistence type="inferred from homology"/>
<comment type="similarity">
    <text evidence="1">Belongs to the helicase family. UvrD subfamily.</text>
</comment>
<dbReference type="PROSITE" id="PS51217">
    <property type="entry name" value="UVRD_HELICASE_CTER"/>
    <property type="match status" value="1"/>
</dbReference>
<dbReference type="InterPro" id="IPR014016">
    <property type="entry name" value="UvrD-like_ATP-bd"/>
</dbReference>
<dbReference type="InterPro" id="IPR000212">
    <property type="entry name" value="DNA_helicase_UvrD/REP"/>
</dbReference>
<dbReference type="CDD" id="cd18807">
    <property type="entry name" value="SF1_C_UvrD"/>
    <property type="match status" value="1"/>
</dbReference>
<dbReference type="Gene3D" id="1.10.10.160">
    <property type="match status" value="1"/>
</dbReference>
<evidence type="ECO:0000256" key="5">
    <source>
        <dbReference type="ARBA" id="ARBA00022840"/>
    </source>
</evidence>
<evidence type="ECO:0000256" key="11">
    <source>
        <dbReference type="PROSITE-ProRule" id="PRU00560"/>
    </source>
</evidence>
<evidence type="ECO:0000256" key="8">
    <source>
        <dbReference type="ARBA" id="ARBA00034617"/>
    </source>
</evidence>
<dbReference type="AlphaFoldDB" id="A0A3A1QVU8"/>
<evidence type="ECO:0000256" key="4">
    <source>
        <dbReference type="ARBA" id="ARBA00022806"/>
    </source>
</evidence>
<organism evidence="14 15">
    <name type="scientific">Bacillus salacetis</name>
    <dbReference type="NCBI Taxonomy" id="2315464"/>
    <lineage>
        <taxon>Bacteria</taxon>
        <taxon>Bacillati</taxon>
        <taxon>Bacillota</taxon>
        <taxon>Bacilli</taxon>
        <taxon>Bacillales</taxon>
        <taxon>Bacillaceae</taxon>
        <taxon>Bacillus</taxon>
    </lineage>
</organism>
<dbReference type="InterPro" id="IPR025916">
    <property type="entry name" value="YdjO"/>
</dbReference>
<evidence type="ECO:0000256" key="7">
    <source>
        <dbReference type="ARBA" id="ARBA00023235"/>
    </source>
</evidence>
<feature type="binding site" evidence="11">
    <location>
        <begin position="69"/>
        <end position="76"/>
    </location>
    <ligand>
        <name>ATP</name>
        <dbReference type="ChEBI" id="CHEBI:30616"/>
    </ligand>
</feature>
<keyword evidence="15" id="KW-1185">Reference proteome</keyword>
<keyword evidence="7" id="KW-0413">Isomerase</keyword>
<dbReference type="GO" id="GO:0016887">
    <property type="term" value="F:ATP hydrolysis activity"/>
    <property type="evidence" value="ECO:0007669"/>
    <property type="project" value="RHEA"/>
</dbReference>
<dbReference type="RefSeq" id="WP_119547427.1">
    <property type="nucleotide sequence ID" value="NZ_QXIR01000018.1"/>
</dbReference>
<dbReference type="GO" id="GO:0005524">
    <property type="term" value="F:ATP binding"/>
    <property type="evidence" value="ECO:0007669"/>
    <property type="project" value="UniProtKB-UniRule"/>
</dbReference>
<keyword evidence="2 11" id="KW-0547">Nucleotide-binding</keyword>
<dbReference type="PANTHER" id="PTHR11070:SF2">
    <property type="entry name" value="ATP-DEPENDENT DNA HELICASE SRS2"/>
    <property type="match status" value="1"/>
</dbReference>
<evidence type="ECO:0000259" key="13">
    <source>
        <dbReference type="PROSITE" id="PS51217"/>
    </source>
</evidence>
<comment type="catalytic activity">
    <reaction evidence="10">
        <text>ATP + H2O = ADP + phosphate + H(+)</text>
        <dbReference type="Rhea" id="RHEA:13065"/>
        <dbReference type="ChEBI" id="CHEBI:15377"/>
        <dbReference type="ChEBI" id="CHEBI:15378"/>
        <dbReference type="ChEBI" id="CHEBI:30616"/>
        <dbReference type="ChEBI" id="CHEBI:43474"/>
        <dbReference type="ChEBI" id="CHEBI:456216"/>
        <dbReference type="EC" id="5.6.2.4"/>
    </reaction>
</comment>
<dbReference type="GO" id="GO:0043138">
    <property type="term" value="F:3'-5' DNA helicase activity"/>
    <property type="evidence" value="ECO:0007669"/>
    <property type="project" value="UniProtKB-EC"/>
</dbReference>
<dbReference type="PROSITE" id="PS51198">
    <property type="entry name" value="UVRD_HELICASE_ATP_BIND"/>
    <property type="match status" value="1"/>
</dbReference>
<feature type="domain" description="UvrD-like helicase ATP-binding" evidence="12">
    <location>
        <begin position="48"/>
        <end position="322"/>
    </location>
</feature>
<dbReference type="GO" id="GO:0033202">
    <property type="term" value="C:DNA helicase complex"/>
    <property type="evidence" value="ECO:0007669"/>
    <property type="project" value="TreeGrafter"/>
</dbReference>
<keyword evidence="4 11" id="KW-0347">Helicase</keyword>
<keyword evidence="5 11" id="KW-0067">ATP-binding</keyword>
<evidence type="ECO:0000256" key="2">
    <source>
        <dbReference type="ARBA" id="ARBA00022741"/>
    </source>
</evidence>
<dbReference type="GO" id="GO:0000725">
    <property type="term" value="P:recombinational repair"/>
    <property type="evidence" value="ECO:0007669"/>
    <property type="project" value="TreeGrafter"/>
</dbReference>
<dbReference type="SUPFAM" id="SSF52540">
    <property type="entry name" value="P-loop containing nucleoside triphosphate hydrolases"/>
    <property type="match status" value="1"/>
</dbReference>
<gene>
    <name evidence="14" type="ORF">D3H55_13345</name>
</gene>
<evidence type="ECO:0000259" key="12">
    <source>
        <dbReference type="PROSITE" id="PS51198"/>
    </source>
</evidence>
<dbReference type="GO" id="GO:0005829">
    <property type="term" value="C:cytosol"/>
    <property type="evidence" value="ECO:0007669"/>
    <property type="project" value="TreeGrafter"/>
</dbReference>
<comment type="caution">
    <text evidence="14">The sequence shown here is derived from an EMBL/GenBank/DDBJ whole genome shotgun (WGS) entry which is preliminary data.</text>
</comment>
<dbReference type="PANTHER" id="PTHR11070">
    <property type="entry name" value="UVRD / RECB / PCRA DNA HELICASE FAMILY MEMBER"/>
    <property type="match status" value="1"/>
</dbReference>
<dbReference type="Pfam" id="PF00580">
    <property type="entry name" value="UvrD-helicase"/>
    <property type="match status" value="1"/>
</dbReference>
<dbReference type="InterPro" id="IPR014017">
    <property type="entry name" value="DNA_helicase_UvrD-like_C"/>
</dbReference>
<evidence type="ECO:0000256" key="3">
    <source>
        <dbReference type="ARBA" id="ARBA00022801"/>
    </source>
</evidence>
<dbReference type="OrthoDB" id="9810135at2"/>
<evidence type="ECO:0000256" key="1">
    <source>
        <dbReference type="ARBA" id="ARBA00009922"/>
    </source>
</evidence>
<evidence type="ECO:0000313" key="15">
    <source>
        <dbReference type="Proteomes" id="UP000265801"/>
    </source>
</evidence>
<keyword evidence="3 11" id="KW-0378">Hydrolase</keyword>
<dbReference type="Proteomes" id="UP000265801">
    <property type="component" value="Unassembled WGS sequence"/>
</dbReference>
<reference evidence="14 15" key="1">
    <citation type="submission" date="2018-09" db="EMBL/GenBank/DDBJ databases">
        <title>Bacillus saliacetes sp. nov., isolated from Thai shrimp paste (Ka-pi).</title>
        <authorList>
            <person name="Daroonpunt R."/>
            <person name="Tanasupawat S."/>
            <person name="Yiamsombut S."/>
        </authorList>
    </citation>
    <scope>NUCLEOTIDE SEQUENCE [LARGE SCALE GENOMIC DNA]</scope>
    <source>
        <strain evidence="14 15">SKP7-4</strain>
    </source>
</reference>
<evidence type="ECO:0000256" key="6">
    <source>
        <dbReference type="ARBA" id="ARBA00023125"/>
    </source>
</evidence>
<evidence type="ECO:0000313" key="14">
    <source>
        <dbReference type="EMBL" id="RIW32256.1"/>
    </source>
</evidence>
<dbReference type="GO" id="GO:0003677">
    <property type="term" value="F:DNA binding"/>
    <property type="evidence" value="ECO:0007669"/>
    <property type="project" value="UniProtKB-KW"/>
</dbReference>
<dbReference type="Gene3D" id="3.40.50.300">
    <property type="entry name" value="P-loop containing nucleotide triphosphate hydrolases"/>
    <property type="match status" value="2"/>
</dbReference>
<dbReference type="EMBL" id="QXIR01000018">
    <property type="protein sequence ID" value="RIW32256.1"/>
    <property type="molecule type" value="Genomic_DNA"/>
</dbReference>
<evidence type="ECO:0000256" key="9">
    <source>
        <dbReference type="ARBA" id="ARBA00034808"/>
    </source>
</evidence>
<dbReference type="Pfam" id="PF14169">
    <property type="entry name" value="YdjO"/>
    <property type="match status" value="1"/>
</dbReference>
<dbReference type="EC" id="5.6.2.4" evidence="9"/>
<dbReference type="InterPro" id="IPR013986">
    <property type="entry name" value="DExx_box_DNA_helicase_dom_sf"/>
</dbReference>
<dbReference type="InterPro" id="IPR027417">
    <property type="entry name" value="P-loop_NTPase"/>
</dbReference>
<sequence length="744" mass="85534">MNNFSNRPFGVSSQVTPNAAVYHREDQFKQDGESEDDSYFLLLEREGICLNDAQMKAVRHTQGPCLTLAGAGSGKTSVLVSRTGYLLQVKGISPDNILLLTFSKKAAMEMKHRVAVLPGVDHKEVNRIQAGTFHSFFLYILRSRGFKQDILGNERFKHIQLKQIQRKLGIQEPYQPETLLSTLSNLKMNMKTLEDLPQKTTGDKEIKKILLMFEEWKERNEKMDFDDILVKAHELLTQDHRLLNALQNRFLHVMVDEFQDTNRLQYELIKLISHRSRNLFVVGDDDQTIYSFNGADHSFILDFDKEYPDAIVITLDINYRSNSYIVGLGNQVISRNRHRRKKTLKVVKEKPAKPQYSRPSNSDEEAEWIVAKAKDLVSNGKMEYKDIAILHRTASSSRAIFEKMVMDEIPFFSYNLGDQHFYDHWVVKPLIDHLRLSLVPRNFAAIEGILGTLFINRAAGMKFIFSHEESSRKKYPLIHLSKMEQLHEFQREKVKDRVRMIKNLSAEPPAAAIKQMRKDYYDHYMDTNEQVSVTEHKEVIKETLSELEASAARFQSISAFISFIDSITEKHEKMQQEDHKSNADAISLMTIHRAKGLEFPAVFVIGASEGNLPHTSALNADKLEDKIHLDTRNKNILAIEEERRLMYVAITRAKEALFISSPAFYQGEKRDISRFLTDAFYEEPAKKEVAANKALPKIKVAAWICSNEGCIAWSRITEKEQNLKRKICPLCETRMAKGEKLVSG</sequence>
<accession>A0A3A1QVU8</accession>
<protein>
    <recommendedName>
        <fullName evidence="9">DNA 3'-5' helicase</fullName>
        <ecNumber evidence="9">5.6.2.4</ecNumber>
    </recommendedName>
</protein>
<dbReference type="Pfam" id="PF13361">
    <property type="entry name" value="UvrD_C"/>
    <property type="match status" value="1"/>
</dbReference>
<dbReference type="CDD" id="cd17932">
    <property type="entry name" value="DEXQc_UvrD"/>
    <property type="match status" value="1"/>
</dbReference>
<name>A0A3A1QVU8_9BACI</name>
<comment type="catalytic activity">
    <reaction evidence="8">
        <text>Couples ATP hydrolysis with the unwinding of duplex DNA by translocating in the 3'-5' direction.</text>
        <dbReference type="EC" id="5.6.2.4"/>
    </reaction>
</comment>